<dbReference type="Gene3D" id="1.25.40.390">
    <property type="match status" value="1"/>
</dbReference>
<keyword evidence="3" id="KW-0732">Signal</keyword>
<evidence type="ECO:0000313" key="9">
    <source>
        <dbReference type="Proteomes" id="UP001363035"/>
    </source>
</evidence>
<keyword evidence="4" id="KW-0472">Membrane</keyword>
<dbReference type="RefSeq" id="WP_336557847.1">
    <property type="nucleotide sequence ID" value="NZ_JAYLLN010000035.1"/>
</dbReference>
<comment type="caution">
    <text evidence="8">The sequence shown here is derived from an EMBL/GenBank/DDBJ whole genome shotgun (WGS) entry which is preliminary data.</text>
</comment>
<feature type="domain" description="SusD-like N-terminal" evidence="7">
    <location>
        <begin position="106"/>
        <end position="259"/>
    </location>
</feature>
<dbReference type="InterPro" id="IPR012944">
    <property type="entry name" value="SusD_RagB_dom"/>
</dbReference>
<evidence type="ECO:0000259" key="7">
    <source>
        <dbReference type="Pfam" id="PF14322"/>
    </source>
</evidence>
<evidence type="ECO:0000256" key="5">
    <source>
        <dbReference type="ARBA" id="ARBA00023237"/>
    </source>
</evidence>
<comment type="subcellular location">
    <subcellularLocation>
        <location evidence="1">Cell outer membrane</location>
    </subcellularLocation>
</comment>
<evidence type="ECO:0000259" key="6">
    <source>
        <dbReference type="Pfam" id="PF07980"/>
    </source>
</evidence>
<gene>
    <name evidence="8" type="ORF">VJ786_13020</name>
</gene>
<sequence length="514" mass="57621">MQEQLTLVLTLDSKIMFFKKIFNKKTVFAATAMAALLISGCKKDFLQKDPTGSIGPTIIFSTTKNALTAINGMHRYMYSQWHSNQAAGGQSGNMIYTEVLGDDFVMTGAANGWFNSEYKWNSHRNETASILLFNYGFYYALIGNANEIIANIDAAEGPQEEKDFIKGQALTYRAWSYYQMVQLFGKRYVKGGDNSSMGMSLVLEKTEGAVPRNTVEETYDQINKDLDAAIELFKTATPRPNVSHLNSNVAKGIKARVALTQQNYDIAAAMAKEARQGYTLMTAAQYLNNFVDVNNPEWIWGIEHREDQPLYFYSFYAYVGNFSSTNTRGNPKAINSLLYDKISATDIRKKLWDPTAKEAGFPVASGGVRQPYMTRKFTLPNPGNSNGDLMFMRAAEMYLIEAEALARTAGREAEAKQVLFDLVKTRDAAYTLSTNTGAALIEEILVQRRVELWAEGFRFYDLKRLNLPLDRNGSNHNATLADVMSVPAGDKRWEFLIPRSELNRTLGVVVQNPL</sequence>
<dbReference type="Pfam" id="PF07980">
    <property type="entry name" value="SusD_RagB"/>
    <property type="match status" value="1"/>
</dbReference>
<name>A0ABU8I7X7_9SPHI</name>
<reference evidence="8 9" key="1">
    <citation type="submission" date="2024-01" db="EMBL/GenBank/DDBJ databases">
        <title>Sphingobacterium tenebrionis sp. nov., a novel endophyte isolated from tenebrio molitor intestines.</title>
        <authorList>
            <person name="Zhang C."/>
        </authorList>
    </citation>
    <scope>NUCLEOTIDE SEQUENCE [LARGE SCALE GENOMIC DNA]</scope>
    <source>
        <strain evidence="8 9">PU5-4</strain>
    </source>
</reference>
<dbReference type="InterPro" id="IPR033985">
    <property type="entry name" value="SusD-like_N"/>
</dbReference>
<keyword evidence="9" id="KW-1185">Reference proteome</keyword>
<dbReference type="EMBL" id="JAYLLN010000035">
    <property type="protein sequence ID" value="MEI5985822.1"/>
    <property type="molecule type" value="Genomic_DNA"/>
</dbReference>
<evidence type="ECO:0000256" key="1">
    <source>
        <dbReference type="ARBA" id="ARBA00004442"/>
    </source>
</evidence>
<evidence type="ECO:0000313" key="8">
    <source>
        <dbReference type="EMBL" id="MEI5985822.1"/>
    </source>
</evidence>
<dbReference type="Proteomes" id="UP001363035">
    <property type="component" value="Unassembled WGS sequence"/>
</dbReference>
<dbReference type="InterPro" id="IPR011990">
    <property type="entry name" value="TPR-like_helical_dom_sf"/>
</dbReference>
<proteinExistence type="inferred from homology"/>
<feature type="domain" description="RagB/SusD" evidence="6">
    <location>
        <begin position="372"/>
        <end position="513"/>
    </location>
</feature>
<comment type="similarity">
    <text evidence="2">Belongs to the SusD family.</text>
</comment>
<dbReference type="SUPFAM" id="SSF48452">
    <property type="entry name" value="TPR-like"/>
    <property type="match status" value="1"/>
</dbReference>
<evidence type="ECO:0000256" key="2">
    <source>
        <dbReference type="ARBA" id="ARBA00006275"/>
    </source>
</evidence>
<evidence type="ECO:0000256" key="3">
    <source>
        <dbReference type="ARBA" id="ARBA00022729"/>
    </source>
</evidence>
<keyword evidence="5" id="KW-0998">Cell outer membrane</keyword>
<protein>
    <submittedName>
        <fullName evidence="8">RagB/SusD family nutrient uptake outer membrane protein</fullName>
    </submittedName>
</protein>
<organism evidence="8 9">
    <name type="scientific">Sphingobacterium tenebrionis</name>
    <dbReference type="NCBI Taxonomy" id="3111775"/>
    <lineage>
        <taxon>Bacteria</taxon>
        <taxon>Pseudomonadati</taxon>
        <taxon>Bacteroidota</taxon>
        <taxon>Sphingobacteriia</taxon>
        <taxon>Sphingobacteriales</taxon>
        <taxon>Sphingobacteriaceae</taxon>
        <taxon>Sphingobacterium</taxon>
    </lineage>
</organism>
<dbReference type="Pfam" id="PF14322">
    <property type="entry name" value="SusD-like_3"/>
    <property type="match status" value="1"/>
</dbReference>
<accession>A0ABU8I7X7</accession>
<evidence type="ECO:0000256" key="4">
    <source>
        <dbReference type="ARBA" id="ARBA00023136"/>
    </source>
</evidence>